<dbReference type="Proteomes" id="UP000054279">
    <property type="component" value="Unassembled WGS sequence"/>
</dbReference>
<dbReference type="AlphaFoldDB" id="A0A0C9UMD7"/>
<keyword evidence="3" id="KW-1185">Reference proteome</keyword>
<accession>A0A0C9UMD7</accession>
<organism evidence="2 3">
    <name type="scientific">Sphaerobolus stellatus (strain SS14)</name>
    <dbReference type="NCBI Taxonomy" id="990650"/>
    <lineage>
        <taxon>Eukaryota</taxon>
        <taxon>Fungi</taxon>
        <taxon>Dikarya</taxon>
        <taxon>Basidiomycota</taxon>
        <taxon>Agaricomycotina</taxon>
        <taxon>Agaricomycetes</taxon>
        <taxon>Phallomycetidae</taxon>
        <taxon>Geastrales</taxon>
        <taxon>Sphaerobolaceae</taxon>
        <taxon>Sphaerobolus</taxon>
    </lineage>
</organism>
<feature type="region of interest" description="Disordered" evidence="1">
    <location>
        <begin position="135"/>
        <end position="170"/>
    </location>
</feature>
<dbReference type="OrthoDB" id="3267383at2759"/>
<reference evidence="2 3" key="1">
    <citation type="submission" date="2014-06" db="EMBL/GenBank/DDBJ databases">
        <title>Evolutionary Origins and Diversification of the Mycorrhizal Mutualists.</title>
        <authorList>
            <consortium name="DOE Joint Genome Institute"/>
            <consortium name="Mycorrhizal Genomics Consortium"/>
            <person name="Kohler A."/>
            <person name="Kuo A."/>
            <person name="Nagy L.G."/>
            <person name="Floudas D."/>
            <person name="Copeland A."/>
            <person name="Barry K.W."/>
            <person name="Cichocki N."/>
            <person name="Veneault-Fourrey C."/>
            <person name="LaButti K."/>
            <person name="Lindquist E.A."/>
            <person name="Lipzen A."/>
            <person name="Lundell T."/>
            <person name="Morin E."/>
            <person name="Murat C."/>
            <person name="Riley R."/>
            <person name="Ohm R."/>
            <person name="Sun H."/>
            <person name="Tunlid A."/>
            <person name="Henrissat B."/>
            <person name="Grigoriev I.V."/>
            <person name="Hibbett D.S."/>
            <person name="Martin F."/>
        </authorList>
    </citation>
    <scope>NUCLEOTIDE SEQUENCE [LARGE SCALE GENOMIC DNA]</scope>
    <source>
        <strain evidence="2 3">SS14</strain>
    </source>
</reference>
<protein>
    <submittedName>
        <fullName evidence="2">Uncharacterized protein</fullName>
    </submittedName>
</protein>
<dbReference type="EMBL" id="KN837118">
    <property type="protein sequence ID" value="KIJ44218.1"/>
    <property type="molecule type" value="Genomic_DNA"/>
</dbReference>
<dbReference type="HOGENOM" id="CLU_1235734_0_0_1"/>
<evidence type="ECO:0000313" key="3">
    <source>
        <dbReference type="Proteomes" id="UP000054279"/>
    </source>
</evidence>
<feature type="region of interest" description="Disordered" evidence="1">
    <location>
        <begin position="14"/>
        <end position="33"/>
    </location>
</feature>
<evidence type="ECO:0000313" key="2">
    <source>
        <dbReference type="EMBL" id="KIJ44218.1"/>
    </source>
</evidence>
<gene>
    <name evidence="2" type="ORF">M422DRAFT_30393</name>
</gene>
<evidence type="ECO:0000256" key="1">
    <source>
        <dbReference type="SAM" id="MobiDB-lite"/>
    </source>
</evidence>
<name>A0A0C9UMD7_SPHS4</name>
<proteinExistence type="predicted"/>
<feature type="region of interest" description="Disordered" evidence="1">
    <location>
        <begin position="39"/>
        <end position="60"/>
    </location>
</feature>
<feature type="compositionally biased region" description="Polar residues" evidence="1">
    <location>
        <begin position="14"/>
        <end position="23"/>
    </location>
</feature>
<sequence length="224" mass="24966">MNWSHMFANNSFDSCLGESSSRPSESHKLPETTTLLDSLDWSPDMLSSPSSCSSGTAGTSSSPSQMDLLFNSFAFPPLQLEPSLMPTAAFDFPSYLLPWVDSMPSPQECFTIHSPKPVFAYKTVHFPLDQWDLDDDEKPCQDPPSLHGKRRRDEDAPPDDCTAAKKHKPDSQLLSLDTNYTTSLTVGEATDPTHFDASLLDSKQLNRVYAPDWSHLWQTDLSFS</sequence>